<dbReference type="GO" id="GO:0008865">
    <property type="term" value="F:fructokinase activity"/>
    <property type="evidence" value="ECO:0007669"/>
    <property type="project" value="UniProtKB-EC"/>
</dbReference>
<evidence type="ECO:0000313" key="14">
    <source>
        <dbReference type="EMBL" id="EGC70573.1"/>
    </source>
</evidence>
<evidence type="ECO:0000256" key="2">
    <source>
        <dbReference type="ARBA" id="ARBA00006479"/>
    </source>
</evidence>
<dbReference type="PROSITE" id="PS01125">
    <property type="entry name" value="ROK"/>
    <property type="match status" value="1"/>
</dbReference>
<evidence type="ECO:0000313" key="15">
    <source>
        <dbReference type="Proteomes" id="UP000004835"/>
    </source>
</evidence>
<protein>
    <recommendedName>
        <fullName evidence="13">Fructokinase</fullName>
        <ecNumber evidence="11">2.7.1.4</ecNumber>
    </recommendedName>
</protein>
<dbReference type="InterPro" id="IPR000600">
    <property type="entry name" value="ROK"/>
</dbReference>
<keyword evidence="9" id="KW-0460">Magnesium</keyword>
<organism evidence="14 15">
    <name type="scientific">Enterococcus casseliflavus ATCC 12755</name>
    <dbReference type="NCBI Taxonomy" id="888066"/>
    <lineage>
        <taxon>Bacteria</taxon>
        <taxon>Bacillati</taxon>
        <taxon>Bacillota</taxon>
        <taxon>Bacilli</taxon>
        <taxon>Lactobacillales</taxon>
        <taxon>Enterococcaceae</taxon>
        <taxon>Enterococcus</taxon>
    </lineage>
</organism>
<evidence type="ECO:0000256" key="7">
    <source>
        <dbReference type="ARBA" id="ARBA00022833"/>
    </source>
</evidence>
<dbReference type="PANTHER" id="PTHR42742">
    <property type="entry name" value="TRANSCRIPTIONAL REPRESSOR MPRA"/>
    <property type="match status" value="1"/>
</dbReference>
<evidence type="ECO:0000256" key="3">
    <source>
        <dbReference type="ARBA" id="ARBA00022679"/>
    </source>
</evidence>
<comment type="catalytic activity">
    <reaction evidence="12">
        <text>D-fructose + ATP = D-fructose 6-phosphate + ADP + H(+)</text>
        <dbReference type="Rhea" id="RHEA:16125"/>
        <dbReference type="ChEBI" id="CHEBI:15378"/>
        <dbReference type="ChEBI" id="CHEBI:30616"/>
        <dbReference type="ChEBI" id="CHEBI:37721"/>
        <dbReference type="ChEBI" id="CHEBI:61527"/>
        <dbReference type="ChEBI" id="CHEBI:456216"/>
        <dbReference type="EC" id="2.7.1.4"/>
    </reaction>
</comment>
<dbReference type="InterPro" id="IPR049874">
    <property type="entry name" value="ROK_cs"/>
</dbReference>
<dbReference type="Gene3D" id="3.30.420.40">
    <property type="match status" value="2"/>
</dbReference>
<evidence type="ECO:0000256" key="12">
    <source>
        <dbReference type="ARBA" id="ARBA00048451"/>
    </source>
</evidence>
<keyword evidence="5" id="KW-0547">Nucleotide-binding</keyword>
<evidence type="ECO:0000256" key="11">
    <source>
        <dbReference type="ARBA" id="ARBA00038887"/>
    </source>
</evidence>
<dbReference type="FunFam" id="3.30.420.40:FF:000136">
    <property type="entry name" value="Putative fructokinase"/>
    <property type="match status" value="1"/>
</dbReference>
<comment type="similarity">
    <text evidence="2">Belongs to the ROK (NagC/XylR) family.</text>
</comment>
<keyword evidence="6" id="KW-0418">Kinase</keyword>
<dbReference type="Pfam" id="PF00480">
    <property type="entry name" value="ROK"/>
    <property type="match status" value="1"/>
</dbReference>
<reference evidence="14 15" key="1">
    <citation type="submission" date="2011-01" db="EMBL/GenBank/DDBJ databases">
        <authorList>
            <person name="Muzny D."/>
            <person name="Qin X."/>
            <person name="Deng J."/>
            <person name="Jiang H."/>
            <person name="Liu Y."/>
            <person name="Qu J."/>
            <person name="Song X.-Z."/>
            <person name="Zhang L."/>
            <person name="Thornton R."/>
            <person name="Coyle M."/>
            <person name="Francisco L."/>
            <person name="Jackson L."/>
            <person name="Javaid M."/>
            <person name="Korchina V."/>
            <person name="Kovar C."/>
            <person name="Mata R."/>
            <person name="Mathew T."/>
            <person name="Ngo R."/>
            <person name="Nguyen L."/>
            <person name="Nguyen N."/>
            <person name="Okwuonu G."/>
            <person name="Ongeri F."/>
            <person name="Pham C."/>
            <person name="Simmons D."/>
            <person name="Wilczek-Boney K."/>
            <person name="Hale W."/>
            <person name="Jakkamsetti A."/>
            <person name="Pham P."/>
            <person name="Ruth R."/>
            <person name="San Lucas F."/>
            <person name="Warren J."/>
            <person name="Zhang J."/>
            <person name="Zhao Z."/>
            <person name="Zhou C."/>
            <person name="Zhu D."/>
            <person name="Lee S."/>
            <person name="Bess C."/>
            <person name="Blankenburg K."/>
            <person name="Forbes L."/>
            <person name="Fu Q."/>
            <person name="Gubbala S."/>
            <person name="Hirani K."/>
            <person name="Jayaseelan J.C."/>
            <person name="Lara F."/>
            <person name="Munidasa M."/>
            <person name="Palculict T."/>
            <person name="Patil S."/>
            <person name="Pu L.-L."/>
            <person name="Saada N."/>
            <person name="Tang L."/>
            <person name="Weissenberger G."/>
            <person name="Zhu Y."/>
            <person name="Hemphill L."/>
            <person name="Shang Y."/>
            <person name="Youmans B."/>
            <person name="Ayvaz T."/>
            <person name="Ross M."/>
            <person name="Santibanez J."/>
            <person name="Aqrawi P."/>
            <person name="Gross S."/>
            <person name="Joshi V."/>
            <person name="Fowler G."/>
            <person name="Nazareth L."/>
            <person name="Reid J."/>
            <person name="Worley K."/>
            <person name="Petrosino J."/>
            <person name="Highlander S."/>
            <person name="Gibbs R."/>
        </authorList>
    </citation>
    <scope>NUCLEOTIDE SEQUENCE [LARGE SCALE GENOMIC DNA]</scope>
    <source>
        <strain evidence="14 15">ATCC 12755</strain>
    </source>
</reference>
<comment type="cofactor">
    <cofactor evidence="1">
        <name>Mg(2+)</name>
        <dbReference type="ChEBI" id="CHEBI:18420"/>
    </cofactor>
</comment>
<dbReference type="CDD" id="cd24067">
    <property type="entry name" value="ASKHA_NBD_ROK_BsFRK-like"/>
    <property type="match status" value="1"/>
</dbReference>
<dbReference type="PANTHER" id="PTHR42742:SF3">
    <property type="entry name" value="FRUCTOKINASE"/>
    <property type="match status" value="1"/>
</dbReference>
<dbReference type="GO" id="GO:0005524">
    <property type="term" value="F:ATP binding"/>
    <property type="evidence" value="ECO:0007669"/>
    <property type="project" value="UniProtKB-KW"/>
</dbReference>
<gene>
    <name evidence="14" type="ORF">HMPREF9087_0739</name>
</gene>
<evidence type="ECO:0000256" key="4">
    <source>
        <dbReference type="ARBA" id="ARBA00022723"/>
    </source>
</evidence>
<evidence type="ECO:0000256" key="13">
    <source>
        <dbReference type="ARBA" id="ARBA00074653"/>
    </source>
</evidence>
<keyword evidence="8" id="KW-0067">ATP-binding</keyword>
<sequence>MKGVDKMLYGGIEAGGTKFVCGIGNEQLQVIERKSFPTTTPEETMKQVFDFFDKYKGNIASIGVGAFGPIDIQIESRTYGYITNTPKLAWQNYHFVGALENALSVPIYWTTDVNAACYGEYMAGYGKGKNSVLYYTVGTGVGGGAVVDGKIVTGFSHPEMGHMLLQRHNEDQFEGICPFHHDCLEGLASGPAIEKRFGRKAQTISFDHPYWTIEADYLAQCVYNTTLLYAPEVIILGGGVMKQPQLLELIRQAFKEKMGSYVDTPTLEEYLLTPMLADDAGLIGCLALAIKKLEQ</sequence>
<evidence type="ECO:0000256" key="10">
    <source>
        <dbReference type="ARBA" id="ARBA00023277"/>
    </source>
</evidence>
<dbReference type="InterPro" id="IPR051804">
    <property type="entry name" value="Carb_Metab_Reg_Kinase/Isom"/>
</dbReference>
<keyword evidence="3" id="KW-0808">Transferase</keyword>
<dbReference type="GO" id="GO:0046872">
    <property type="term" value="F:metal ion binding"/>
    <property type="evidence" value="ECO:0007669"/>
    <property type="project" value="UniProtKB-KW"/>
</dbReference>
<dbReference type="InterPro" id="IPR043129">
    <property type="entry name" value="ATPase_NBD"/>
</dbReference>
<keyword evidence="10" id="KW-0119">Carbohydrate metabolism</keyword>
<dbReference type="FunFam" id="3.30.420.40:FF:000153">
    <property type="entry name" value="Putative fructokinase"/>
    <property type="match status" value="1"/>
</dbReference>
<evidence type="ECO:0000256" key="6">
    <source>
        <dbReference type="ARBA" id="ARBA00022777"/>
    </source>
</evidence>
<comment type="caution">
    <text evidence="14">The sequence shown here is derived from an EMBL/GenBank/DDBJ whole genome shotgun (WGS) entry which is preliminary data.</text>
</comment>
<keyword evidence="7" id="KW-0862">Zinc</keyword>
<proteinExistence type="inferred from homology"/>
<dbReference type="Proteomes" id="UP000004835">
    <property type="component" value="Unassembled WGS sequence"/>
</dbReference>
<evidence type="ECO:0000256" key="9">
    <source>
        <dbReference type="ARBA" id="ARBA00022842"/>
    </source>
</evidence>
<dbReference type="EC" id="2.7.1.4" evidence="11"/>
<dbReference type="EMBL" id="AEWT01000006">
    <property type="protein sequence ID" value="EGC70573.1"/>
    <property type="molecule type" value="Genomic_DNA"/>
</dbReference>
<dbReference type="HOGENOM" id="CLU_036604_3_0_9"/>
<name>F0EH56_ENTCA</name>
<keyword evidence="4" id="KW-0479">Metal-binding</keyword>
<dbReference type="AlphaFoldDB" id="F0EH56"/>
<evidence type="ECO:0000256" key="8">
    <source>
        <dbReference type="ARBA" id="ARBA00022840"/>
    </source>
</evidence>
<accession>F0EH56</accession>
<evidence type="ECO:0000256" key="5">
    <source>
        <dbReference type="ARBA" id="ARBA00022741"/>
    </source>
</evidence>
<dbReference type="SUPFAM" id="SSF53067">
    <property type="entry name" value="Actin-like ATPase domain"/>
    <property type="match status" value="1"/>
</dbReference>
<evidence type="ECO:0000256" key="1">
    <source>
        <dbReference type="ARBA" id="ARBA00001946"/>
    </source>
</evidence>